<dbReference type="Pfam" id="PF26563">
    <property type="entry name" value="Rv3660c_N"/>
    <property type="match status" value="1"/>
</dbReference>
<dbReference type="InterPro" id="IPR050625">
    <property type="entry name" value="ParA/MinD_ATPase"/>
</dbReference>
<sequence length="358" mass="36129">MNDVLALVDDPALTASLHRVAAATDRTVGAAAATPPPRRTWLDAGLVVVDRSAALLCAQQLPRRGGIVLVTAGGADLPDWQAATAVGAEHVVGLPDDEVELLTVLGTAAEPDTGGGHVVAVLGGCGGAGASTFAAALAWTVAAFRRSAGALLVDGDPLGGGLDVLTGIEERPGVRWSGLAVDRGRLSARSLRDAVPEWLPGLGVLSADRESTSEPAPAAVTAVLDTVRRSGDVVVCDVPRSRGPAAEAMVAAADLAVLVVPARVRAALAAGRVAGWVADQNTNQGIVVRGPAPGGLRGRDVAEVVGLPLLATMRAQPGLAETLERGGLRLGRRSPLVHAAESVLDVLAGPEPGSRWAA</sequence>
<evidence type="ECO:0000259" key="1">
    <source>
        <dbReference type="Pfam" id="PF26563"/>
    </source>
</evidence>
<dbReference type="InterPro" id="IPR027417">
    <property type="entry name" value="P-loop_NTPase"/>
</dbReference>
<dbReference type="InterPro" id="IPR059050">
    <property type="entry name" value="Rv3660c_N"/>
</dbReference>
<dbReference type="NCBIfam" id="TIGR03815">
    <property type="entry name" value="CpaE_hom_Actino"/>
    <property type="match status" value="1"/>
</dbReference>
<reference evidence="2 3" key="1">
    <citation type="submission" date="2023-06" db="EMBL/GenBank/DDBJ databases">
        <title>Rhodococcus indonesiensis sp. nov a new member of the Rhodococcus ruber lineage isolated from a sediment of neutral hot spring.</title>
        <authorList>
            <person name="Kusuma A.B."/>
            <person name="Fenylestari G."/>
            <person name="Ammar F."/>
            <person name="Nouioui I."/>
            <person name="Goodfellow M."/>
        </authorList>
    </citation>
    <scope>NUCLEOTIDE SEQUENCE [LARGE SCALE GENOMIC DNA]</scope>
    <source>
        <strain evidence="2 3">CSLK01-03</strain>
    </source>
</reference>
<dbReference type="RefSeq" id="WP_289377546.1">
    <property type="nucleotide sequence ID" value="NZ_JAUBOF010000005.1"/>
</dbReference>
<feature type="domain" description="Rv3660c-like CheY-like N-terminal" evidence="1">
    <location>
        <begin position="8"/>
        <end position="114"/>
    </location>
</feature>
<accession>A0ABT7RHQ3</accession>
<protein>
    <submittedName>
        <fullName evidence="2">CpaE-like family protein</fullName>
    </submittedName>
</protein>
<dbReference type="PANTHER" id="PTHR43384">
    <property type="entry name" value="SEPTUM SITE-DETERMINING PROTEIN MIND HOMOLOG, CHLOROPLASTIC-RELATED"/>
    <property type="match status" value="1"/>
</dbReference>
<proteinExistence type="predicted"/>
<comment type="caution">
    <text evidence="2">The sequence shown here is derived from an EMBL/GenBank/DDBJ whole genome shotgun (WGS) entry which is preliminary data.</text>
</comment>
<keyword evidence="3" id="KW-1185">Reference proteome</keyword>
<dbReference type="InterPro" id="IPR022521">
    <property type="entry name" value="Rv3660c"/>
</dbReference>
<name>A0ABT7RHQ3_9NOCA</name>
<gene>
    <name evidence="2" type="ORF">QT969_02665</name>
</gene>
<dbReference type="PANTHER" id="PTHR43384:SF11">
    <property type="entry name" value="SEPTUM SITE DETERMINING PROTEIN"/>
    <property type="match status" value="1"/>
</dbReference>
<evidence type="ECO:0000313" key="2">
    <source>
        <dbReference type="EMBL" id="MDM7487178.1"/>
    </source>
</evidence>
<organism evidence="2 3">
    <name type="scientific">Rhodococcus indonesiensis</name>
    <dbReference type="NCBI Taxonomy" id="3055869"/>
    <lineage>
        <taxon>Bacteria</taxon>
        <taxon>Bacillati</taxon>
        <taxon>Actinomycetota</taxon>
        <taxon>Actinomycetes</taxon>
        <taxon>Mycobacteriales</taxon>
        <taxon>Nocardiaceae</taxon>
        <taxon>Rhodococcus</taxon>
    </lineage>
</organism>
<dbReference type="EMBL" id="JAUBOF010000005">
    <property type="protein sequence ID" value="MDM7487178.1"/>
    <property type="molecule type" value="Genomic_DNA"/>
</dbReference>
<dbReference type="Proteomes" id="UP001233164">
    <property type="component" value="Unassembled WGS sequence"/>
</dbReference>
<dbReference type="SUPFAM" id="SSF52540">
    <property type="entry name" value="P-loop containing nucleoside triphosphate hydrolases"/>
    <property type="match status" value="1"/>
</dbReference>
<dbReference type="Gene3D" id="3.40.50.300">
    <property type="entry name" value="P-loop containing nucleotide triphosphate hydrolases"/>
    <property type="match status" value="1"/>
</dbReference>
<evidence type="ECO:0000313" key="3">
    <source>
        <dbReference type="Proteomes" id="UP001233164"/>
    </source>
</evidence>